<evidence type="ECO:0000259" key="5">
    <source>
        <dbReference type="PROSITE" id="PS51819"/>
    </source>
</evidence>
<evidence type="ECO:0000256" key="3">
    <source>
        <dbReference type="ARBA" id="ARBA00023251"/>
    </source>
</evidence>
<dbReference type="PROSITE" id="PS51819">
    <property type="entry name" value="VOC"/>
    <property type="match status" value="1"/>
</dbReference>
<evidence type="ECO:0000313" key="7">
    <source>
        <dbReference type="Proteomes" id="UP000243719"/>
    </source>
</evidence>
<feature type="compositionally biased region" description="Low complexity" evidence="4">
    <location>
        <begin position="124"/>
        <end position="133"/>
    </location>
</feature>
<protein>
    <recommendedName>
        <fullName evidence="2">Bleomycin resistance protein</fullName>
    </recommendedName>
</protein>
<dbReference type="STRING" id="1770053.SAMN05216551_10326"/>
<organism evidence="6 7">
    <name type="scientific">Chitinasiproducens palmae</name>
    <dbReference type="NCBI Taxonomy" id="1770053"/>
    <lineage>
        <taxon>Bacteria</taxon>
        <taxon>Pseudomonadati</taxon>
        <taxon>Pseudomonadota</taxon>
        <taxon>Betaproteobacteria</taxon>
        <taxon>Burkholderiales</taxon>
        <taxon>Burkholderiaceae</taxon>
        <taxon>Chitinasiproducens</taxon>
    </lineage>
</organism>
<dbReference type="GO" id="GO:0051213">
    <property type="term" value="F:dioxygenase activity"/>
    <property type="evidence" value="ECO:0007669"/>
    <property type="project" value="UniProtKB-KW"/>
</dbReference>
<dbReference type="InterPro" id="IPR029068">
    <property type="entry name" value="Glyas_Bleomycin-R_OHBP_Dase"/>
</dbReference>
<dbReference type="InterPro" id="IPR037523">
    <property type="entry name" value="VOC_core"/>
</dbReference>
<sequence length="168" mass="18338">MPHHDTTFGKAVPVLASLDMPRTLAFYRDVLGFQTHSFEDASYGIATRGAVEIHFWRCGDRVIAENTSCYIHVADIESLHAELTTTVADLLPVRRTPWGMAELYVHDPDGNLIKFGQAFDANDSPATPAASSTWSKRSPNGSRPRRACAGRNSESASVPRPAASPTRV</sequence>
<dbReference type="AlphaFoldDB" id="A0A1H2PLQ4"/>
<dbReference type="CDD" id="cd08349">
    <property type="entry name" value="BLMA_like"/>
    <property type="match status" value="1"/>
</dbReference>
<keyword evidence="6" id="KW-0560">Oxidoreductase</keyword>
<keyword evidence="3" id="KW-0046">Antibiotic resistance</keyword>
<evidence type="ECO:0000256" key="2">
    <source>
        <dbReference type="ARBA" id="ARBA00021572"/>
    </source>
</evidence>
<accession>A0A1H2PLQ4</accession>
<feature type="region of interest" description="Disordered" evidence="4">
    <location>
        <begin position="123"/>
        <end position="168"/>
    </location>
</feature>
<dbReference type="Proteomes" id="UP000243719">
    <property type="component" value="Unassembled WGS sequence"/>
</dbReference>
<dbReference type="GO" id="GO:0046677">
    <property type="term" value="P:response to antibiotic"/>
    <property type="evidence" value="ECO:0007669"/>
    <property type="project" value="UniProtKB-KW"/>
</dbReference>
<reference evidence="7" key="1">
    <citation type="submission" date="2016-09" db="EMBL/GenBank/DDBJ databases">
        <authorList>
            <person name="Varghese N."/>
            <person name="Submissions S."/>
        </authorList>
    </citation>
    <scope>NUCLEOTIDE SEQUENCE [LARGE SCALE GENOMIC DNA]</scope>
    <source>
        <strain evidence="7">JS23</strain>
    </source>
</reference>
<name>A0A1H2PLQ4_9BURK</name>
<keyword evidence="7" id="KW-1185">Reference proteome</keyword>
<dbReference type="SUPFAM" id="SSF54593">
    <property type="entry name" value="Glyoxalase/Bleomycin resistance protein/Dihydroxybiphenyl dioxygenase"/>
    <property type="match status" value="1"/>
</dbReference>
<evidence type="ECO:0000256" key="4">
    <source>
        <dbReference type="SAM" id="MobiDB-lite"/>
    </source>
</evidence>
<evidence type="ECO:0000256" key="1">
    <source>
        <dbReference type="ARBA" id="ARBA00011051"/>
    </source>
</evidence>
<feature type="domain" description="VOC" evidence="5">
    <location>
        <begin position="7"/>
        <end position="118"/>
    </location>
</feature>
<dbReference type="EMBL" id="FNLO01000003">
    <property type="protein sequence ID" value="SDV47457.1"/>
    <property type="molecule type" value="Genomic_DNA"/>
</dbReference>
<gene>
    <name evidence="6" type="ORF">SAMN05216551_10326</name>
</gene>
<keyword evidence="6" id="KW-0223">Dioxygenase</keyword>
<evidence type="ECO:0000313" key="6">
    <source>
        <dbReference type="EMBL" id="SDV47457.1"/>
    </source>
</evidence>
<dbReference type="Pfam" id="PF19581">
    <property type="entry name" value="Glyoxalase_7"/>
    <property type="match status" value="1"/>
</dbReference>
<dbReference type="Gene3D" id="3.10.180.10">
    <property type="entry name" value="2,3-Dihydroxybiphenyl 1,2-Dioxygenase, domain 1"/>
    <property type="match status" value="1"/>
</dbReference>
<comment type="similarity">
    <text evidence="1">Belongs to the bleomycin resistance protein family.</text>
</comment>
<proteinExistence type="inferred from homology"/>
<dbReference type="InterPro" id="IPR000335">
    <property type="entry name" value="Bleomycin-R"/>
</dbReference>